<keyword evidence="2" id="KW-1185">Reference proteome</keyword>
<dbReference type="RefSeq" id="WP_387348173.1">
    <property type="nucleotide sequence ID" value="NZ_JBIAXI010000049.1"/>
</dbReference>
<evidence type="ECO:0000313" key="2">
    <source>
        <dbReference type="Proteomes" id="UP001602119"/>
    </source>
</evidence>
<proteinExistence type="predicted"/>
<dbReference type="Proteomes" id="UP001602119">
    <property type="component" value="Unassembled WGS sequence"/>
</dbReference>
<sequence>MATFEHRRYPALTLQDADGVWAQFTEEKRAFGEHTVRVGVLTTDDTELIERLRAATKTDQDLVEVGAASEKTPPAPKAGKGK</sequence>
<accession>A0ABW6VJZ4</accession>
<name>A0ABW6VJZ4_MICFU</name>
<dbReference type="EMBL" id="JBIAXI010000049">
    <property type="protein sequence ID" value="MFF4779415.1"/>
    <property type="molecule type" value="Genomic_DNA"/>
</dbReference>
<organism evidence="1 2">
    <name type="scientific">Microtetraspora fusca</name>
    <dbReference type="NCBI Taxonomy" id="1997"/>
    <lineage>
        <taxon>Bacteria</taxon>
        <taxon>Bacillati</taxon>
        <taxon>Actinomycetota</taxon>
        <taxon>Actinomycetes</taxon>
        <taxon>Streptosporangiales</taxon>
        <taxon>Streptosporangiaceae</taxon>
        <taxon>Microtetraspora</taxon>
    </lineage>
</organism>
<comment type="caution">
    <text evidence="1">The sequence shown here is derived from an EMBL/GenBank/DDBJ whole genome shotgun (WGS) entry which is preliminary data.</text>
</comment>
<evidence type="ECO:0000313" key="1">
    <source>
        <dbReference type="EMBL" id="MFF4779415.1"/>
    </source>
</evidence>
<protein>
    <submittedName>
        <fullName evidence="1">Uncharacterized protein</fullName>
    </submittedName>
</protein>
<gene>
    <name evidence="1" type="ORF">ACFY05_42030</name>
</gene>
<reference evidence="1 2" key="1">
    <citation type="submission" date="2024-10" db="EMBL/GenBank/DDBJ databases">
        <title>The Natural Products Discovery Center: Release of the First 8490 Sequenced Strains for Exploring Actinobacteria Biosynthetic Diversity.</title>
        <authorList>
            <person name="Kalkreuter E."/>
            <person name="Kautsar S.A."/>
            <person name="Yang D."/>
            <person name="Bader C.D."/>
            <person name="Teijaro C.N."/>
            <person name="Fluegel L."/>
            <person name="Davis C.M."/>
            <person name="Simpson J.R."/>
            <person name="Lauterbach L."/>
            <person name="Steele A.D."/>
            <person name="Gui C."/>
            <person name="Meng S."/>
            <person name="Li G."/>
            <person name="Viehrig K."/>
            <person name="Ye F."/>
            <person name="Su P."/>
            <person name="Kiefer A.F."/>
            <person name="Nichols A."/>
            <person name="Cepeda A.J."/>
            <person name="Yan W."/>
            <person name="Fan B."/>
            <person name="Jiang Y."/>
            <person name="Adhikari A."/>
            <person name="Zheng C.-J."/>
            <person name="Schuster L."/>
            <person name="Cowan T.M."/>
            <person name="Smanski M.J."/>
            <person name="Chevrette M.G."/>
            <person name="De Carvalho L.P.S."/>
            <person name="Shen B."/>
        </authorList>
    </citation>
    <scope>NUCLEOTIDE SEQUENCE [LARGE SCALE GENOMIC DNA]</scope>
    <source>
        <strain evidence="1 2">NPDC001281</strain>
    </source>
</reference>